<comment type="cofactor">
    <cofactor evidence="1">
        <name>Ca(2+)</name>
        <dbReference type="ChEBI" id="CHEBI:29108"/>
    </cofactor>
</comment>
<keyword evidence="4" id="KW-0106">Calcium</keyword>
<accession>A0A1H4CEJ6</accession>
<feature type="chain" id="PRO_5010384343" evidence="6">
    <location>
        <begin position="22"/>
        <end position="643"/>
    </location>
</feature>
<dbReference type="Proteomes" id="UP000183253">
    <property type="component" value="Unassembled WGS sequence"/>
</dbReference>
<dbReference type="InterPro" id="IPR013785">
    <property type="entry name" value="Aldolase_TIM"/>
</dbReference>
<dbReference type="Gene3D" id="2.60.40.1180">
    <property type="entry name" value="Golgi alpha-mannosidase II"/>
    <property type="match status" value="1"/>
</dbReference>
<keyword evidence="11" id="KW-1185">Reference proteome</keyword>
<organism evidence="10 11">
    <name type="scientific">Alistipes timonensis JC136</name>
    <dbReference type="NCBI Taxonomy" id="1033731"/>
    <lineage>
        <taxon>Bacteria</taxon>
        <taxon>Pseudomonadati</taxon>
        <taxon>Bacteroidota</taxon>
        <taxon>Bacteroidia</taxon>
        <taxon>Bacteroidales</taxon>
        <taxon>Rikenellaceae</taxon>
        <taxon>Alistipes</taxon>
    </lineage>
</organism>
<keyword evidence="6" id="KW-0732">Signal</keyword>
<dbReference type="STRING" id="1033731.SAMN05444145_104283"/>
<dbReference type="InterPro" id="IPR019563">
    <property type="entry name" value="GH97_catalytic"/>
</dbReference>
<dbReference type="Pfam" id="PF14508">
    <property type="entry name" value="GH97_N"/>
    <property type="match status" value="1"/>
</dbReference>
<keyword evidence="5" id="KW-0326">Glycosidase</keyword>
<evidence type="ECO:0000313" key="10">
    <source>
        <dbReference type="EMBL" id="SEA58733.1"/>
    </source>
</evidence>
<name>A0A1H4CEJ6_9BACT</name>
<feature type="domain" description="Glycosyl-hydrolase 97 N-terminal" evidence="8">
    <location>
        <begin position="21"/>
        <end position="267"/>
    </location>
</feature>
<evidence type="ECO:0000313" key="11">
    <source>
        <dbReference type="Proteomes" id="UP000183253"/>
    </source>
</evidence>
<dbReference type="PANTHER" id="PTHR35803:SF2">
    <property type="entry name" value="RETAINING ALPHA-GALACTOSIDASE"/>
    <property type="match status" value="1"/>
</dbReference>
<evidence type="ECO:0000256" key="3">
    <source>
        <dbReference type="ARBA" id="ARBA00022801"/>
    </source>
</evidence>
<dbReference type="AlphaFoldDB" id="A0A1H4CEJ6"/>
<evidence type="ECO:0000256" key="4">
    <source>
        <dbReference type="ARBA" id="ARBA00022837"/>
    </source>
</evidence>
<dbReference type="PROSITE" id="PS51257">
    <property type="entry name" value="PROKAR_LIPOPROTEIN"/>
    <property type="match status" value="1"/>
</dbReference>
<evidence type="ECO:0000259" key="9">
    <source>
        <dbReference type="Pfam" id="PF14509"/>
    </source>
</evidence>
<feature type="domain" description="Glycosyl-hydrolase 97 catalytic" evidence="7">
    <location>
        <begin position="300"/>
        <end position="437"/>
    </location>
</feature>
<feature type="domain" description="Glycosyl-hydrolase 97 C-terminal oligomerisation" evidence="9">
    <location>
        <begin position="551"/>
        <end position="640"/>
    </location>
</feature>
<evidence type="ECO:0000256" key="1">
    <source>
        <dbReference type="ARBA" id="ARBA00001913"/>
    </source>
</evidence>
<keyword evidence="3" id="KW-0378">Hydrolase</keyword>
<evidence type="ECO:0000259" key="8">
    <source>
        <dbReference type="Pfam" id="PF14508"/>
    </source>
</evidence>
<dbReference type="InterPro" id="IPR014718">
    <property type="entry name" value="GH-type_carb-bd"/>
</dbReference>
<dbReference type="Pfam" id="PF10566">
    <property type="entry name" value="Glyco_hydro_97"/>
    <property type="match status" value="1"/>
</dbReference>
<comment type="subunit">
    <text evidence="2">Monomer.</text>
</comment>
<proteinExistence type="predicted"/>
<dbReference type="PANTHER" id="PTHR35803">
    <property type="entry name" value="GLUCAN 1,4-ALPHA-GLUCOSIDASE SUSB-RELATED"/>
    <property type="match status" value="1"/>
</dbReference>
<evidence type="ECO:0000256" key="5">
    <source>
        <dbReference type="ARBA" id="ARBA00023295"/>
    </source>
</evidence>
<dbReference type="Gene3D" id="3.20.20.70">
    <property type="entry name" value="Aldolase class I"/>
    <property type="match status" value="1"/>
</dbReference>
<dbReference type="InterPro" id="IPR017853">
    <property type="entry name" value="GH"/>
</dbReference>
<dbReference type="Gene3D" id="2.70.98.10">
    <property type="match status" value="1"/>
</dbReference>
<dbReference type="OrthoDB" id="1109141at2"/>
<dbReference type="Pfam" id="PF14509">
    <property type="entry name" value="GH97_C"/>
    <property type="match status" value="1"/>
</dbReference>
<dbReference type="InterPro" id="IPR029486">
    <property type="entry name" value="GH97_N"/>
</dbReference>
<evidence type="ECO:0000259" key="7">
    <source>
        <dbReference type="Pfam" id="PF10566"/>
    </source>
</evidence>
<dbReference type="GO" id="GO:0016798">
    <property type="term" value="F:hydrolase activity, acting on glycosyl bonds"/>
    <property type="evidence" value="ECO:0007669"/>
    <property type="project" value="UniProtKB-KW"/>
</dbReference>
<gene>
    <name evidence="10" type="ORF">SAMN05444145_104283</name>
</gene>
<reference evidence="10 11" key="1">
    <citation type="submission" date="2016-10" db="EMBL/GenBank/DDBJ databases">
        <authorList>
            <person name="de Groot N.N."/>
        </authorList>
    </citation>
    <scope>NUCLEOTIDE SEQUENCE [LARGE SCALE GENOMIC DNA]</scope>
    <source>
        <strain evidence="10 11">DSM 25383</strain>
    </source>
</reference>
<feature type="signal peptide" evidence="6">
    <location>
        <begin position="1"/>
        <end position="21"/>
    </location>
</feature>
<protein>
    <submittedName>
        <fullName evidence="10">Alpha-glucosidase</fullName>
    </submittedName>
</protein>
<dbReference type="InterPro" id="IPR013780">
    <property type="entry name" value="Glyco_hydro_b"/>
</dbReference>
<dbReference type="InterPro" id="IPR052720">
    <property type="entry name" value="Glycosyl_hydrolase_97"/>
</dbReference>
<dbReference type="EMBL" id="FNRI01000004">
    <property type="protein sequence ID" value="SEA58733.1"/>
    <property type="molecule type" value="Genomic_DNA"/>
</dbReference>
<dbReference type="InterPro" id="IPR029483">
    <property type="entry name" value="GH97_C"/>
</dbReference>
<sequence length="643" mass="71578">MKHWIPGCLLLLAGCSPGAMTAPAGKLSAEVFTTPNGSLAYTVSYDGRMVCDTSSMGVTIDGIDTFREASLRLAASRERNESYPVRGVHDLARDHAREYIWEVTHRPTGYVYTLETRLYDDGFAYRFILPGQGVRHIGGEAAEWRLPADSRVWFAERNSAWKLLTYAGEWTSAPAPELATVSSQGPVQTMPLLYETADGLRLMVTEAALYEYSGMRLRAGKDGSLHADFTEKEGFDLRDTVTTPWRVLIVAENLDRLVTTDIVTNLSPAPDPELFGDMSWIRPGRSLWSWWSGLDGRYMTVEGEQAVIDLAAEMGYEYSTLDEGWENLADKWTTLREIADYAAGKGVGLFVWRHWEKLNDPAEDYFQMRSFMDSVAGCGVKGLKIDFMNGEGLRQIRFTTAVLENAARRRLLVNFHGCQKPSGEIRTYPNELTREGVRGMELNRITANYLARMHAAGTSVADRPYVPGNENQNIPASHNAALPFTRCVAGPADYTPVGFSMPGEVLPAQQLACAYLITSPLMTLAENPFYLFREERLRPALEFLRELPVCWNETVVLPQSRIGSLAAFARRSGATWYLAIAAAEAAQETFKLDFLAEGNYTMVLLEEDGKGGLRRTERPVAAGDLLPLDLPRNGGTVARFIRR</sequence>
<evidence type="ECO:0000256" key="2">
    <source>
        <dbReference type="ARBA" id="ARBA00011245"/>
    </source>
</evidence>
<dbReference type="GO" id="GO:0030246">
    <property type="term" value="F:carbohydrate binding"/>
    <property type="evidence" value="ECO:0007669"/>
    <property type="project" value="InterPro"/>
</dbReference>
<dbReference type="RefSeq" id="WP_010262694.1">
    <property type="nucleotide sequence ID" value="NZ_CAEG01000011.1"/>
</dbReference>
<dbReference type="SUPFAM" id="SSF51445">
    <property type="entry name" value="(Trans)glycosidases"/>
    <property type="match status" value="1"/>
</dbReference>
<evidence type="ECO:0000256" key="6">
    <source>
        <dbReference type="SAM" id="SignalP"/>
    </source>
</evidence>